<dbReference type="InParanoid" id="A0A1Y1Y0B0"/>
<keyword evidence="3" id="KW-0813">Transport</keyword>
<name>A0A1Y1Y0B0_9FUNG</name>
<evidence type="ECO:0000313" key="8">
    <source>
        <dbReference type="Proteomes" id="UP000193498"/>
    </source>
</evidence>
<protein>
    <submittedName>
        <fullName evidence="7">ARM repeat-containing protein</fullName>
    </submittedName>
</protein>
<organism evidence="7 8">
    <name type="scientific">Basidiobolus meristosporus CBS 931.73</name>
    <dbReference type="NCBI Taxonomy" id="1314790"/>
    <lineage>
        <taxon>Eukaryota</taxon>
        <taxon>Fungi</taxon>
        <taxon>Fungi incertae sedis</taxon>
        <taxon>Zoopagomycota</taxon>
        <taxon>Entomophthoromycotina</taxon>
        <taxon>Basidiobolomycetes</taxon>
        <taxon>Basidiobolales</taxon>
        <taxon>Basidiobolaceae</taxon>
        <taxon>Basidiobolus</taxon>
    </lineage>
</organism>
<dbReference type="GO" id="GO:0006886">
    <property type="term" value="P:intracellular protein transport"/>
    <property type="evidence" value="ECO:0007669"/>
    <property type="project" value="InterPro"/>
</dbReference>
<evidence type="ECO:0000256" key="3">
    <source>
        <dbReference type="ARBA" id="ARBA00022448"/>
    </source>
</evidence>
<dbReference type="Gene3D" id="1.25.10.10">
    <property type="entry name" value="Leucine-rich Repeat Variant"/>
    <property type="match status" value="1"/>
</dbReference>
<dbReference type="Pfam" id="PF01602">
    <property type="entry name" value="Adaptin_N"/>
    <property type="match status" value="1"/>
</dbReference>
<comment type="caution">
    <text evidence="7">The sequence shown here is derived from an EMBL/GenBank/DDBJ whole genome shotgun (WGS) entry which is preliminary data.</text>
</comment>
<accession>A0A1Y1Y0B0</accession>
<dbReference type="PANTHER" id="PTHR11134">
    <property type="entry name" value="ADAPTOR COMPLEX SUBUNIT BETA FAMILY MEMBER"/>
    <property type="match status" value="1"/>
</dbReference>
<dbReference type="InterPro" id="IPR002553">
    <property type="entry name" value="Clathrin/coatomer_adapt-like_N"/>
</dbReference>
<proteinExistence type="inferred from homology"/>
<keyword evidence="4" id="KW-0653">Protein transport</keyword>
<evidence type="ECO:0000313" key="7">
    <source>
        <dbReference type="EMBL" id="ORX91441.1"/>
    </source>
</evidence>
<dbReference type="InterPro" id="IPR011989">
    <property type="entry name" value="ARM-like"/>
</dbReference>
<dbReference type="InterPro" id="IPR016024">
    <property type="entry name" value="ARM-type_fold"/>
</dbReference>
<dbReference type="STRING" id="1314790.A0A1Y1Y0B0"/>
<dbReference type="OrthoDB" id="10254310at2759"/>
<dbReference type="AlphaFoldDB" id="A0A1Y1Y0B0"/>
<dbReference type="EMBL" id="MCFE01000321">
    <property type="protein sequence ID" value="ORX91441.1"/>
    <property type="molecule type" value="Genomic_DNA"/>
</dbReference>
<dbReference type="SUPFAM" id="SSF48371">
    <property type="entry name" value="ARM repeat"/>
    <property type="match status" value="1"/>
</dbReference>
<dbReference type="GO" id="GO:0012505">
    <property type="term" value="C:endomembrane system"/>
    <property type="evidence" value="ECO:0007669"/>
    <property type="project" value="UniProtKB-SubCell"/>
</dbReference>
<dbReference type="GO" id="GO:0016192">
    <property type="term" value="P:vesicle-mediated transport"/>
    <property type="evidence" value="ECO:0007669"/>
    <property type="project" value="InterPro"/>
</dbReference>
<comment type="similarity">
    <text evidence="2">Belongs to the adaptor complexes large subunit family.</text>
</comment>
<feature type="domain" description="Clathrin/coatomer adaptor adaptin-like N-terminal" evidence="6">
    <location>
        <begin position="16"/>
        <end position="470"/>
    </location>
</feature>
<reference evidence="7 8" key="1">
    <citation type="submission" date="2016-07" db="EMBL/GenBank/DDBJ databases">
        <title>Pervasive Adenine N6-methylation of Active Genes in Fungi.</title>
        <authorList>
            <consortium name="DOE Joint Genome Institute"/>
            <person name="Mondo S.J."/>
            <person name="Dannebaum R.O."/>
            <person name="Kuo R.C."/>
            <person name="Labutti K."/>
            <person name="Haridas S."/>
            <person name="Kuo A."/>
            <person name="Salamov A."/>
            <person name="Ahrendt S.R."/>
            <person name="Lipzen A."/>
            <person name="Sullivan W."/>
            <person name="Andreopoulos W.B."/>
            <person name="Clum A."/>
            <person name="Lindquist E."/>
            <person name="Daum C."/>
            <person name="Ramamoorthy G.K."/>
            <person name="Gryganskyi A."/>
            <person name="Culley D."/>
            <person name="Magnuson J.K."/>
            <person name="James T.Y."/>
            <person name="O'Malley M.A."/>
            <person name="Stajich J.E."/>
            <person name="Spatafora J.W."/>
            <person name="Visel A."/>
            <person name="Grigoriev I.V."/>
        </authorList>
    </citation>
    <scope>NUCLEOTIDE SEQUENCE [LARGE SCALE GENOMIC DNA]</scope>
    <source>
        <strain evidence="7 8">CBS 931.73</strain>
    </source>
</reference>
<evidence type="ECO:0000259" key="6">
    <source>
        <dbReference type="Pfam" id="PF01602"/>
    </source>
</evidence>
<dbReference type="InterPro" id="IPR026739">
    <property type="entry name" value="AP_beta"/>
</dbReference>
<sequence length="613" mass="69007">MTPLEINRDLSELSVQLNTVLNNDKPANGPHLKRCISRLLELATKGYNLSSLLKDIIMVAAKCEWIDRKLMYYILSLQATLNPEIFLMLVNSLRKDCASEIGTIRAQALKILCTFPNTLDSQEYKSYLIEALKPALSDTNAYVRKTAMALLPTIRRRYGILEEFNPILVKLVDDSNAEVSAGAVAQLYGVVGSDLSMSSRDFSKLLNKIDQVDSWSRCKYLPLMNNYAVSTENELQKILSRLKHNLQHSHQGVVFGTMEFIIKQASRFPTLLPDVLSSLKRPLLNAVALGDQELMYISLAHLHTILMANPNVAATLRYRDFYCRDQDISFLKQQKIRMLVDMVTQENGLEVLDELYLYAVSGSTAVAQSSILAISQITEKSPELSTPCLRKLHDICSRRDAIIPFVFTSISICLRNLPSQEGSSIFTRFFVFLNHIRDSNDAMIAFLRILGKYAAYAPETPYILEEFIRITQPASATDVYVELLHCTLAAFFQRPGECRDLLGFLMKRGTGVDVPTPVLERTRILYALLKSERSMAQQMLETYYNLHFDTSTSIDTSKPGLHDFNTLKIALPSWVDNEPYDIPAMNKGKGKAVLIDLTNDMTNNAPSPVTSVE</sequence>
<evidence type="ECO:0000256" key="4">
    <source>
        <dbReference type="ARBA" id="ARBA00022927"/>
    </source>
</evidence>
<dbReference type="Proteomes" id="UP000193498">
    <property type="component" value="Unassembled WGS sequence"/>
</dbReference>
<evidence type="ECO:0000256" key="2">
    <source>
        <dbReference type="ARBA" id="ARBA00006613"/>
    </source>
</evidence>
<gene>
    <name evidence="7" type="ORF">K493DRAFT_339359</name>
</gene>
<evidence type="ECO:0000256" key="1">
    <source>
        <dbReference type="ARBA" id="ARBA00004308"/>
    </source>
</evidence>
<dbReference type="GO" id="GO:0030117">
    <property type="term" value="C:membrane coat"/>
    <property type="evidence" value="ECO:0007669"/>
    <property type="project" value="InterPro"/>
</dbReference>
<keyword evidence="5" id="KW-0472">Membrane</keyword>
<comment type="subcellular location">
    <subcellularLocation>
        <location evidence="1">Endomembrane system</location>
    </subcellularLocation>
</comment>
<evidence type="ECO:0000256" key="5">
    <source>
        <dbReference type="ARBA" id="ARBA00023136"/>
    </source>
</evidence>
<keyword evidence="8" id="KW-1185">Reference proteome</keyword>